<dbReference type="AlphaFoldDB" id="A0A085LJ15"/>
<sequence>MVGTGLAVSLLPEALLRHHFGNVPLLTSTKVLSADARIPLPTMGCLHALASYNGKTTSACFYVVSAGMPFVGMDLIAPLRIADGGTAAGRENVVRRTHVI</sequence>
<gene>
    <name evidence="1" type="ORF">M513_14162</name>
</gene>
<reference evidence="1 2" key="1">
    <citation type="journal article" date="2014" name="Nat. Genet.">
        <title>Genome and transcriptome of the porcine whipworm Trichuris suis.</title>
        <authorList>
            <person name="Jex A.R."/>
            <person name="Nejsum P."/>
            <person name="Schwarz E.M."/>
            <person name="Hu L."/>
            <person name="Young N.D."/>
            <person name="Hall R.S."/>
            <person name="Korhonen P.K."/>
            <person name="Liao S."/>
            <person name="Thamsborg S."/>
            <person name="Xia J."/>
            <person name="Xu P."/>
            <person name="Wang S."/>
            <person name="Scheerlinck J.P."/>
            <person name="Hofmann A."/>
            <person name="Sternberg P.W."/>
            <person name="Wang J."/>
            <person name="Gasser R.B."/>
        </authorList>
    </citation>
    <scope>NUCLEOTIDE SEQUENCE [LARGE SCALE GENOMIC DNA]</scope>
    <source>
        <strain evidence="1">DCEP-RM93M</strain>
    </source>
</reference>
<name>A0A085LJ15_9BILA</name>
<dbReference type="Proteomes" id="UP000030764">
    <property type="component" value="Unassembled WGS sequence"/>
</dbReference>
<evidence type="ECO:0000313" key="1">
    <source>
        <dbReference type="EMBL" id="KFD44961.1"/>
    </source>
</evidence>
<protein>
    <submittedName>
        <fullName evidence="1">Uncharacterized protein</fullName>
    </submittedName>
</protein>
<keyword evidence="2" id="KW-1185">Reference proteome</keyword>
<organism evidence="1 2">
    <name type="scientific">Trichuris suis</name>
    <name type="common">pig whipworm</name>
    <dbReference type="NCBI Taxonomy" id="68888"/>
    <lineage>
        <taxon>Eukaryota</taxon>
        <taxon>Metazoa</taxon>
        <taxon>Ecdysozoa</taxon>
        <taxon>Nematoda</taxon>
        <taxon>Enoplea</taxon>
        <taxon>Dorylaimia</taxon>
        <taxon>Trichinellida</taxon>
        <taxon>Trichuridae</taxon>
        <taxon>Trichuris</taxon>
    </lineage>
</organism>
<evidence type="ECO:0000313" key="2">
    <source>
        <dbReference type="Proteomes" id="UP000030764"/>
    </source>
</evidence>
<dbReference type="EMBL" id="KL364020">
    <property type="protein sequence ID" value="KFD44961.1"/>
    <property type="molecule type" value="Genomic_DNA"/>
</dbReference>
<proteinExistence type="predicted"/>
<accession>A0A085LJ15</accession>